<feature type="transmembrane region" description="Helical" evidence="10">
    <location>
        <begin position="248"/>
        <end position="269"/>
    </location>
</feature>
<evidence type="ECO:0000256" key="8">
    <source>
        <dbReference type="ARBA" id="ARBA00023180"/>
    </source>
</evidence>
<accession>A0A3Q3F4U0</accession>
<name>A0A3Q3F4U0_9LABR</name>
<evidence type="ECO:0000256" key="11">
    <source>
        <dbReference type="SAM" id="SignalP"/>
    </source>
</evidence>
<dbReference type="PANTHER" id="PTHR23037:SF22">
    <property type="entry name" value="CYTOKINE RECEPTOR COMMON SUBUNIT BETA"/>
    <property type="match status" value="1"/>
</dbReference>
<evidence type="ECO:0000256" key="6">
    <source>
        <dbReference type="ARBA" id="ARBA00023157"/>
    </source>
</evidence>
<dbReference type="Ensembl" id="ENSLBET00000015732.1">
    <property type="protein sequence ID" value="ENSLBEP00000014826.1"/>
    <property type="gene ID" value="ENSLBEG00000011573.1"/>
</dbReference>
<organism evidence="12 13">
    <name type="scientific">Labrus bergylta</name>
    <name type="common">ballan wrasse</name>
    <dbReference type="NCBI Taxonomy" id="56723"/>
    <lineage>
        <taxon>Eukaryota</taxon>
        <taxon>Metazoa</taxon>
        <taxon>Chordata</taxon>
        <taxon>Craniata</taxon>
        <taxon>Vertebrata</taxon>
        <taxon>Euteleostomi</taxon>
        <taxon>Actinopterygii</taxon>
        <taxon>Neopterygii</taxon>
        <taxon>Teleostei</taxon>
        <taxon>Neoteleostei</taxon>
        <taxon>Acanthomorphata</taxon>
        <taxon>Eupercaria</taxon>
        <taxon>Labriformes</taxon>
        <taxon>Labridae</taxon>
        <taxon>Labrus</taxon>
    </lineage>
</organism>
<evidence type="ECO:0000313" key="13">
    <source>
        <dbReference type="Proteomes" id="UP000261660"/>
    </source>
</evidence>
<dbReference type="STRING" id="56723.ENSLBEP00000014826"/>
<feature type="region of interest" description="Disordered" evidence="9">
    <location>
        <begin position="538"/>
        <end position="558"/>
    </location>
</feature>
<evidence type="ECO:0000256" key="10">
    <source>
        <dbReference type="SAM" id="Phobius"/>
    </source>
</evidence>
<dbReference type="AlphaFoldDB" id="A0A3Q3F4U0"/>
<protein>
    <submittedName>
        <fullName evidence="12">Uncharacterized LOC109991792</fullName>
    </submittedName>
</protein>
<dbReference type="InterPro" id="IPR013783">
    <property type="entry name" value="Ig-like_fold"/>
</dbReference>
<evidence type="ECO:0000256" key="3">
    <source>
        <dbReference type="ARBA" id="ARBA00022729"/>
    </source>
</evidence>
<evidence type="ECO:0000256" key="4">
    <source>
        <dbReference type="ARBA" id="ARBA00022989"/>
    </source>
</evidence>
<dbReference type="GO" id="GO:0004896">
    <property type="term" value="F:cytokine receptor activity"/>
    <property type="evidence" value="ECO:0007669"/>
    <property type="project" value="TreeGrafter"/>
</dbReference>
<dbReference type="CDD" id="cd00063">
    <property type="entry name" value="FN3"/>
    <property type="match status" value="1"/>
</dbReference>
<keyword evidence="5 10" id="KW-0472">Membrane</keyword>
<keyword evidence="3 11" id="KW-0732">Signal</keyword>
<feature type="signal peptide" evidence="11">
    <location>
        <begin position="1"/>
        <end position="24"/>
    </location>
</feature>
<evidence type="ECO:0000313" key="12">
    <source>
        <dbReference type="Ensembl" id="ENSLBEP00000014826.1"/>
    </source>
</evidence>
<proteinExistence type="predicted"/>
<sequence>MERKKDATLFFLLLALCHVCAIKGQNCSNHKNLSCYTDYNRTITCEWNSTLECDTVCNITAKKMTKYISRTGKSNVNMPISSYCLKSVDVSRPALKKCLMIFKKDEAFSFSNDYSINLTCNAVKVTNITFKPCHHIKLDPPQKPEINVTTVSWIVKKRDKILSYNLHFQWKHEDQSWKEASEQKTQNIKKLCGWKCSAEVWLIEDKKYEVRVRVKALPESCFSVWSDWSPSAVVSPIRTPNPPSDGPGVIISIVACLVVAALLLAVIHLKRNKTIWIYMITKIKGQPIPNPAKSFLKDVNFQQNHLSPHFPNFFNPLKITTEEITSSVDVFAPCRPEVALLQKMRSKSSNESSSSSFSNPSYAHLCPPPAPPASLLTTGNLDPCAADTPYGPVCSKNAVEDTEQERSEIGRKKREILELLSKGSNERDLAPVMSDYEKIEKLQVERSRLQSLDSGVCSSEEVSQESLEADSINMTENYDGQVERETGKAKEHVFQELFGGAGDIFGKGSIQVCSGYEPAQNLKLDSPELQSLDLGVRSEGDGQFSQEESLENADKPTESTNLLFPLSSSTLSCTFSSITPLPLNLAGQALSPAMQPLQCNILQRLALMSATRSAEPSGDGYMPVRQEQS</sequence>
<keyword evidence="8" id="KW-0325">Glycoprotein</keyword>
<reference evidence="12" key="2">
    <citation type="submission" date="2025-09" db="UniProtKB">
        <authorList>
            <consortium name="Ensembl"/>
        </authorList>
    </citation>
    <scope>IDENTIFICATION</scope>
</reference>
<keyword evidence="13" id="KW-1185">Reference proteome</keyword>
<dbReference type="GO" id="GO:0009897">
    <property type="term" value="C:external side of plasma membrane"/>
    <property type="evidence" value="ECO:0007669"/>
    <property type="project" value="TreeGrafter"/>
</dbReference>
<dbReference type="InterPro" id="IPR036116">
    <property type="entry name" value="FN3_sf"/>
</dbReference>
<dbReference type="GO" id="GO:0016064">
    <property type="term" value="P:immunoglobulin mediated immune response"/>
    <property type="evidence" value="ECO:0007669"/>
    <property type="project" value="TreeGrafter"/>
</dbReference>
<evidence type="ECO:0000256" key="5">
    <source>
        <dbReference type="ARBA" id="ARBA00023136"/>
    </source>
</evidence>
<dbReference type="GeneTree" id="ENSGT00900000142364"/>
<dbReference type="SUPFAM" id="SSF49265">
    <property type="entry name" value="Fibronectin type III"/>
    <property type="match status" value="1"/>
</dbReference>
<dbReference type="Proteomes" id="UP000261660">
    <property type="component" value="Unplaced"/>
</dbReference>
<evidence type="ECO:0000256" key="2">
    <source>
        <dbReference type="ARBA" id="ARBA00022692"/>
    </source>
</evidence>
<comment type="subcellular location">
    <subcellularLocation>
        <location evidence="1">Membrane</location>
        <topology evidence="1">Single-pass type I membrane protein</topology>
    </subcellularLocation>
</comment>
<evidence type="ECO:0000256" key="9">
    <source>
        <dbReference type="SAM" id="MobiDB-lite"/>
    </source>
</evidence>
<evidence type="ECO:0000256" key="7">
    <source>
        <dbReference type="ARBA" id="ARBA00023170"/>
    </source>
</evidence>
<feature type="chain" id="PRO_5018729525" evidence="11">
    <location>
        <begin position="25"/>
        <end position="629"/>
    </location>
</feature>
<dbReference type="InParanoid" id="A0A3Q3F4U0"/>
<reference evidence="12" key="1">
    <citation type="submission" date="2025-08" db="UniProtKB">
        <authorList>
            <consortium name="Ensembl"/>
        </authorList>
    </citation>
    <scope>IDENTIFICATION</scope>
</reference>
<dbReference type="PANTHER" id="PTHR23037">
    <property type="entry name" value="CYTOKINE RECEPTOR"/>
    <property type="match status" value="1"/>
</dbReference>
<dbReference type="InterPro" id="IPR003961">
    <property type="entry name" value="FN3_dom"/>
</dbReference>
<keyword evidence="6" id="KW-1015">Disulfide bond</keyword>
<evidence type="ECO:0000256" key="1">
    <source>
        <dbReference type="ARBA" id="ARBA00004479"/>
    </source>
</evidence>
<keyword evidence="4 10" id="KW-1133">Transmembrane helix</keyword>
<keyword evidence="7" id="KW-0675">Receptor</keyword>
<keyword evidence="2 10" id="KW-0812">Transmembrane</keyword>
<dbReference type="Gene3D" id="2.60.40.10">
    <property type="entry name" value="Immunoglobulins"/>
    <property type="match status" value="2"/>
</dbReference>